<reference evidence="2 3" key="1">
    <citation type="journal article" date="2023" name="Plants (Basel)">
        <title>Bridging the Gap: Combining Genomics and Transcriptomics Approaches to Understand Stylosanthes scabra, an Orphan Legume from the Brazilian Caatinga.</title>
        <authorList>
            <person name="Ferreira-Neto J.R.C."/>
            <person name="da Silva M.D."/>
            <person name="Binneck E."/>
            <person name="de Melo N.F."/>
            <person name="da Silva R.H."/>
            <person name="de Melo A.L.T.M."/>
            <person name="Pandolfi V."/>
            <person name="Bustamante F.O."/>
            <person name="Brasileiro-Vidal A.C."/>
            <person name="Benko-Iseppon A.M."/>
        </authorList>
    </citation>
    <scope>NUCLEOTIDE SEQUENCE [LARGE SCALE GENOMIC DNA]</scope>
    <source>
        <tissue evidence="2">Leaves</tissue>
    </source>
</reference>
<feature type="compositionally biased region" description="Polar residues" evidence="1">
    <location>
        <begin position="183"/>
        <end position="199"/>
    </location>
</feature>
<dbReference type="Proteomes" id="UP001341840">
    <property type="component" value="Unassembled WGS sequence"/>
</dbReference>
<sequence length="199" mass="21967">MSRSLFVLTNAVRWRGSSSSLTGALLSHRGFSPCVLVPVFSPSPFLPSLSTLSVKASRHLESPPLSLSASPGLSRGLQASKPSHRLQALAHRHRFYLQFEVSKGDCLSLFIWQVHEGTSLTIQMNDKKQTFDEKFEEVFSLTEKGILKMVLQQLNLGMIDEDVVALVQAHRSSPPDASSRPDNTLNPCSSESTHLPQQE</sequence>
<keyword evidence="3" id="KW-1185">Reference proteome</keyword>
<feature type="region of interest" description="Disordered" evidence="1">
    <location>
        <begin position="170"/>
        <end position="199"/>
    </location>
</feature>
<comment type="caution">
    <text evidence="2">The sequence shown here is derived from an EMBL/GenBank/DDBJ whole genome shotgun (WGS) entry which is preliminary data.</text>
</comment>
<organism evidence="2 3">
    <name type="scientific">Stylosanthes scabra</name>
    <dbReference type="NCBI Taxonomy" id="79078"/>
    <lineage>
        <taxon>Eukaryota</taxon>
        <taxon>Viridiplantae</taxon>
        <taxon>Streptophyta</taxon>
        <taxon>Embryophyta</taxon>
        <taxon>Tracheophyta</taxon>
        <taxon>Spermatophyta</taxon>
        <taxon>Magnoliopsida</taxon>
        <taxon>eudicotyledons</taxon>
        <taxon>Gunneridae</taxon>
        <taxon>Pentapetalae</taxon>
        <taxon>rosids</taxon>
        <taxon>fabids</taxon>
        <taxon>Fabales</taxon>
        <taxon>Fabaceae</taxon>
        <taxon>Papilionoideae</taxon>
        <taxon>50 kb inversion clade</taxon>
        <taxon>dalbergioids sensu lato</taxon>
        <taxon>Dalbergieae</taxon>
        <taxon>Pterocarpus clade</taxon>
        <taxon>Stylosanthes</taxon>
    </lineage>
</organism>
<proteinExistence type="predicted"/>
<evidence type="ECO:0000313" key="2">
    <source>
        <dbReference type="EMBL" id="MED6174617.1"/>
    </source>
</evidence>
<protein>
    <submittedName>
        <fullName evidence="2">Uncharacterized protein</fullName>
    </submittedName>
</protein>
<accession>A0ABU6VMJ9</accession>
<name>A0ABU6VMJ9_9FABA</name>
<dbReference type="EMBL" id="JASCZI010151835">
    <property type="protein sequence ID" value="MED6174617.1"/>
    <property type="molecule type" value="Genomic_DNA"/>
</dbReference>
<evidence type="ECO:0000313" key="3">
    <source>
        <dbReference type="Proteomes" id="UP001341840"/>
    </source>
</evidence>
<gene>
    <name evidence="2" type="ORF">PIB30_070668</name>
</gene>
<evidence type="ECO:0000256" key="1">
    <source>
        <dbReference type="SAM" id="MobiDB-lite"/>
    </source>
</evidence>
<feature type="compositionally biased region" description="Low complexity" evidence="1">
    <location>
        <begin position="171"/>
        <end position="182"/>
    </location>
</feature>